<dbReference type="PROSITE" id="PS50878">
    <property type="entry name" value="RT_POL"/>
    <property type="match status" value="1"/>
</dbReference>
<dbReference type="Ensembl" id="ENSKMAT00000019623.1">
    <property type="protein sequence ID" value="ENSKMAP00000019360.1"/>
    <property type="gene ID" value="ENSKMAG00000014393.1"/>
</dbReference>
<keyword evidence="1" id="KW-0732">Signal</keyword>
<dbReference type="AlphaFoldDB" id="A0A3Q3ASG7"/>
<evidence type="ECO:0000313" key="3">
    <source>
        <dbReference type="Ensembl" id="ENSKMAP00000019360.1"/>
    </source>
</evidence>
<proteinExistence type="predicted"/>
<feature type="domain" description="Reverse transcriptase" evidence="2">
    <location>
        <begin position="151"/>
        <end position="426"/>
    </location>
</feature>
<dbReference type="PANTHER" id="PTHR31635:SF196">
    <property type="entry name" value="REVERSE TRANSCRIPTASE DOMAIN-CONTAINING PROTEIN-RELATED"/>
    <property type="match status" value="1"/>
</dbReference>
<dbReference type="InterPro" id="IPR000477">
    <property type="entry name" value="RT_dom"/>
</dbReference>
<dbReference type="OMA" id="NTEICSG"/>
<sequence length="426" mass="47471">MLPFCFVFFHLPLGSLRLYQSGNKPGRLLARLTKGRMEANTISSLQDNNRDRHYKTTDINRVVREFYQKLYSSEYSSSDVKVTEFLGDVTLPRLTDGQQEALGAPISQIEVREAIASLKGGKAPGPDGFCPEFYKTLSHLVVGPLTDMLRHSFERGGLPPTLNLANINLILKKDKPPDICGSYRPISLIGVDSKLLSKILATRLEKLMTFLINPDQTGFIQNRFSFTNMRRLLNVIQYASQTNCRAFAVSLDAEKAFDRIEWKYLFNVLERFGIGGDFLKWIKILYSSPSACVLTNGVQSPPFTIHRGTRQGCPLSPLLFALALEPLAVVIRSQQNVHGVIIDGKIHKIALYADDILLFVTKPDISIPAILSTIHEFGSCSGYKINFDKSEAMPLGIATVRDLPSRRIECLVPTLSTKSAESSSIQ</sequence>
<dbReference type="CDD" id="cd01650">
    <property type="entry name" value="RT_nLTR_like"/>
    <property type="match status" value="1"/>
</dbReference>
<dbReference type="GeneTree" id="ENSGT00940000163630"/>
<dbReference type="STRING" id="37003.ENSKMAP00000019360"/>
<name>A0A3Q3ASG7_KRYMA</name>
<protein>
    <recommendedName>
        <fullName evidence="2">Reverse transcriptase domain-containing protein</fullName>
    </recommendedName>
</protein>
<reference evidence="3" key="1">
    <citation type="submission" date="2025-08" db="UniProtKB">
        <authorList>
            <consortium name="Ensembl"/>
        </authorList>
    </citation>
    <scope>IDENTIFICATION</scope>
</reference>
<dbReference type="InterPro" id="IPR043502">
    <property type="entry name" value="DNA/RNA_pol_sf"/>
</dbReference>
<keyword evidence="4" id="KW-1185">Reference proteome</keyword>
<dbReference type="SUPFAM" id="SSF56672">
    <property type="entry name" value="DNA/RNA polymerases"/>
    <property type="match status" value="1"/>
</dbReference>
<evidence type="ECO:0000313" key="4">
    <source>
        <dbReference type="Proteomes" id="UP000264800"/>
    </source>
</evidence>
<feature type="signal peptide" evidence="1">
    <location>
        <begin position="1"/>
        <end position="17"/>
    </location>
</feature>
<dbReference type="PANTHER" id="PTHR31635">
    <property type="entry name" value="REVERSE TRANSCRIPTASE DOMAIN-CONTAINING PROTEIN-RELATED"/>
    <property type="match status" value="1"/>
</dbReference>
<evidence type="ECO:0000259" key="2">
    <source>
        <dbReference type="PROSITE" id="PS50878"/>
    </source>
</evidence>
<accession>A0A3Q3ASG7</accession>
<dbReference type="Pfam" id="PF00078">
    <property type="entry name" value="RVT_1"/>
    <property type="match status" value="1"/>
</dbReference>
<organism evidence="3 4">
    <name type="scientific">Kryptolebias marmoratus</name>
    <name type="common">Mangrove killifish</name>
    <name type="synonym">Rivulus marmoratus</name>
    <dbReference type="NCBI Taxonomy" id="37003"/>
    <lineage>
        <taxon>Eukaryota</taxon>
        <taxon>Metazoa</taxon>
        <taxon>Chordata</taxon>
        <taxon>Craniata</taxon>
        <taxon>Vertebrata</taxon>
        <taxon>Euteleostomi</taxon>
        <taxon>Actinopterygii</taxon>
        <taxon>Neopterygii</taxon>
        <taxon>Teleostei</taxon>
        <taxon>Neoteleostei</taxon>
        <taxon>Acanthomorphata</taxon>
        <taxon>Ovalentaria</taxon>
        <taxon>Atherinomorphae</taxon>
        <taxon>Cyprinodontiformes</taxon>
        <taxon>Rivulidae</taxon>
        <taxon>Kryptolebias</taxon>
    </lineage>
</organism>
<evidence type="ECO:0000256" key="1">
    <source>
        <dbReference type="SAM" id="SignalP"/>
    </source>
</evidence>
<reference evidence="3" key="2">
    <citation type="submission" date="2025-09" db="UniProtKB">
        <authorList>
            <consortium name="Ensembl"/>
        </authorList>
    </citation>
    <scope>IDENTIFICATION</scope>
</reference>
<feature type="chain" id="PRO_5018713197" description="Reverse transcriptase domain-containing protein" evidence="1">
    <location>
        <begin position="18"/>
        <end position="426"/>
    </location>
</feature>
<dbReference type="Proteomes" id="UP000264800">
    <property type="component" value="Unplaced"/>
</dbReference>